<gene>
    <name evidence="2" type="ORF">SBA_ch1_27890</name>
</gene>
<dbReference type="Pfam" id="PF07566">
    <property type="entry name" value="DUF1543"/>
    <property type="match status" value="1"/>
</dbReference>
<feature type="domain" description="DUF1543" evidence="1">
    <location>
        <begin position="15"/>
        <end position="66"/>
    </location>
</feature>
<protein>
    <recommendedName>
        <fullName evidence="1">DUF1543 domain-containing protein</fullName>
    </recommendedName>
</protein>
<dbReference type="EMBL" id="AP018817">
    <property type="protein sequence ID" value="BBF70589.1"/>
    <property type="molecule type" value="Genomic_DNA"/>
</dbReference>
<dbReference type="RefSeq" id="WP_261934880.1">
    <property type="nucleotide sequence ID" value="NZ_AP018817.1"/>
</dbReference>
<reference evidence="2" key="1">
    <citation type="submission" date="2018-07" db="EMBL/GenBank/DDBJ databases">
        <title>Complete genome sequence of Sphingomonas bisphenolicum strain AO1, a bisphenol A degradative bacterium isolated from Japanese farm field.</title>
        <authorList>
            <person name="Murakami M."/>
            <person name="Koh M."/>
            <person name="Koba S."/>
            <person name="Matsumura Y."/>
        </authorList>
    </citation>
    <scope>NUCLEOTIDE SEQUENCE</scope>
    <source>
        <strain evidence="2">AO1</strain>
    </source>
</reference>
<dbReference type="Proteomes" id="UP001059971">
    <property type="component" value="Chromosome 1"/>
</dbReference>
<evidence type="ECO:0000313" key="2">
    <source>
        <dbReference type="EMBL" id="BBF70589.1"/>
    </source>
</evidence>
<evidence type="ECO:0000313" key="3">
    <source>
        <dbReference type="Proteomes" id="UP001059971"/>
    </source>
</evidence>
<dbReference type="InterPro" id="IPR011440">
    <property type="entry name" value="DUF1543"/>
</dbReference>
<organism evidence="2 3">
    <name type="scientific">Sphingomonas bisphenolicum</name>
    <dbReference type="NCBI Taxonomy" id="296544"/>
    <lineage>
        <taxon>Bacteria</taxon>
        <taxon>Pseudomonadati</taxon>
        <taxon>Pseudomonadota</taxon>
        <taxon>Alphaproteobacteria</taxon>
        <taxon>Sphingomonadales</taxon>
        <taxon>Sphingomonadaceae</taxon>
        <taxon>Sphingomonas</taxon>
    </lineage>
</organism>
<accession>A0ABN5WE44</accession>
<sequence length="193" mass="22189">MKLFAIYIGGEMVGANIEVHDMRFVVAPSIEQAHAELLRQWWGKAGSLHIDCWAELDHADGYDVSLRPQPFSGEERLYFVNLGGYDPAEFAERHRNVFVVAPTEKLAKTRAIKHARHWVEPHRDDMYEAEQAFSLADAASDQRPAPLHSPDTDRRHQRARLHLRLYSDTRTPRQVRLRSVLGFGALYKHPGRK</sequence>
<dbReference type="Gene3D" id="3.10.20.10">
    <property type="match status" value="2"/>
</dbReference>
<proteinExistence type="predicted"/>
<evidence type="ECO:0000259" key="1">
    <source>
        <dbReference type="Pfam" id="PF07566"/>
    </source>
</evidence>
<name>A0ABN5WE44_9SPHN</name>
<keyword evidence="3" id="KW-1185">Reference proteome</keyword>